<dbReference type="eggNOG" id="COG1309">
    <property type="taxonomic scope" value="Bacteria"/>
</dbReference>
<dbReference type="SUPFAM" id="SSF48498">
    <property type="entry name" value="Tetracyclin repressor-like, C-terminal domain"/>
    <property type="match status" value="1"/>
</dbReference>
<evidence type="ECO:0000256" key="2">
    <source>
        <dbReference type="ARBA" id="ARBA00023125"/>
    </source>
</evidence>
<dbReference type="Gene3D" id="1.10.357.10">
    <property type="entry name" value="Tetracycline Repressor, domain 2"/>
    <property type="match status" value="1"/>
</dbReference>
<dbReference type="RefSeq" id="WP_008379576.1">
    <property type="nucleotide sequence ID" value="NZ_BAOP01000018.1"/>
</dbReference>
<comment type="caution">
    <text evidence="6">The sequence shown here is derived from an EMBL/GenBank/DDBJ whole genome shotgun (WGS) entry which is preliminary data.</text>
</comment>
<keyword evidence="3" id="KW-0804">Transcription</keyword>
<keyword evidence="2" id="KW-0238">DNA-binding</keyword>
<dbReference type="AlphaFoldDB" id="M3ULC2"/>
<dbReference type="GO" id="GO:0003677">
    <property type="term" value="F:DNA binding"/>
    <property type="evidence" value="ECO:0007669"/>
    <property type="project" value="UniProtKB-KW"/>
</dbReference>
<evidence type="ECO:0000259" key="4">
    <source>
        <dbReference type="Pfam" id="PF00440"/>
    </source>
</evidence>
<evidence type="ECO:0000256" key="1">
    <source>
        <dbReference type="ARBA" id="ARBA00023015"/>
    </source>
</evidence>
<dbReference type="InterPro" id="IPR054156">
    <property type="entry name" value="YxaF_TetR_C"/>
</dbReference>
<proteinExistence type="predicted"/>
<dbReference type="PANTHER" id="PTHR47506:SF3">
    <property type="entry name" value="HTH-TYPE TRANSCRIPTIONAL REGULATOR LMRA"/>
    <property type="match status" value="1"/>
</dbReference>
<reference evidence="6 7" key="1">
    <citation type="submission" date="2013-02" db="EMBL/GenBank/DDBJ databases">
        <title>Whole genome shotgun sequence of Gordonia malaquae NBRC 108250.</title>
        <authorList>
            <person name="Yoshida I."/>
            <person name="Hosoyama A."/>
            <person name="Tsuchikane K."/>
            <person name="Ando Y."/>
            <person name="Baba S."/>
            <person name="Ohji S."/>
            <person name="Hamada M."/>
            <person name="Tamura T."/>
            <person name="Yamazoe A."/>
            <person name="Yamazaki S."/>
            <person name="Fujita N."/>
        </authorList>
    </citation>
    <scope>NUCLEOTIDE SEQUENCE [LARGE SCALE GENOMIC DNA]</scope>
    <source>
        <strain evidence="6 7">NBRC 108250</strain>
    </source>
</reference>
<dbReference type="Pfam" id="PF00440">
    <property type="entry name" value="TetR_N"/>
    <property type="match status" value="1"/>
</dbReference>
<dbReference type="STRING" id="410332.SAMN04488550_3979"/>
<dbReference type="EMBL" id="BAOP01000018">
    <property type="protein sequence ID" value="GAC80505.1"/>
    <property type="molecule type" value="Genomic_DNA"/>
</dbReference>
<evidence type="ECO:0000313" key="6">
    <source>
        <dbReference type="EMBL" id="GAC80505.1"/>
    </source>
</evidence>
<keyword evidence="7" id="KW-1185">Reference proteome</keyword>
<dbReference type="SUPFAM" id="SSF46689">
    <property type="entry name" value="Homeodomain-like"/>
    <property type="match status" value="1"/>
</dbReference>
<keyword evidence="1" id="KW-0805">Transcription regulation</keyword>
<sequence>MTSQRVKMVAAAADLIARKGVAGTSIGDVLSAADAPRGSVYHHFPRGRAEVIGAAVERGASRLDDVITQGARVSPSDAVADMTSMWRRILTDSDFEVGSIVAAAALARDAAPNAANIAAARYIRWEQLLSVSLRAHGFETDQALSVAGTVLAALEGAVILCRARQSVEPLDRVADQLQQMVRSPAGR</sequence>
<gene>
    <name evidence="6" type="ORF">GM1_018_00680</name>
</gene>
<accession>M3ULC2</accession>
<dbReference type="Proteomes" id="UP000035009">
    <property type="component" value="Unassembled WGS sequence"/>
</dbReference>
<dbReference type="Pfam" id="PF21993">
    <property type="entry name" value="TetR_C_13_2"/>
    <property type="match status" value="1"/>
</dbReference>
<evidence type="ECO:0000259" key="5">
    <source>
        <dbReference type="Pfam" id="PF21993"/>
    </source>
</evidence>
<feature type="domain" description="Transcriptional regulator LmrA/YxaF-like C-terminal" evidence="5">
    <location>
        <begin position="75"/>
        <end position="176"/>
    </location>
</feature>
<dbReference type="InterPro" id="IPR009057">
    <property type="entry name" value="Homeodomain-like_sf"/>
</dbReference>
<dbReference type="InterPro" id="IPR036271">
    <property type="entry name" value="Tet_transcr_reg_TetR-rel_C_sf"/>
</dbReference>
<evidence type="ECO:0000256" key="3">
    <source>
        <dbReference type="ARBA" id="ARBA00023163"/>
    </source>
</evidence>
<protein>
    <submittedName>
        <fullName evidence="6">Putative TetR family transcriptional regulator</fullName>
    </submittedName>
</protein>
<feature type="domain" description="HTH tetR-type" evidence="4">
    <location>
        <begin position="10"/>
        <end position="45"/>
    </location>
</feature>
<dbReference type="PANTHER" id="PTHR47506">
    <property type="entry name" value="TRANSCRIPTIONAL REGULATORY PROTEIN"/>
    <property type="match status" value="1"/>
</dbReference>
<dbReference type="InterPro" id="IPR001647">
    <property type="entry name" value="HTH_TetR"/>
</dbReference>
<organism evidence="6 7">
    <name type="scientific">Gordonia malaquae NBRC 108250</name>
    <dbReference type="NCBI Taxonomy" id="1223542"/>
    <lineage>
        <taxon>Bacteria</taxon>
        <taxon>Bacillati</taxon>
        <taxon>Actinomycetota</taxon>
        <taxon>Actinomycetes</taxon>
        <taxon>Mycobacteriales</taxon>
        <taxon>Gordoniaceae</taxon>
        <taxon>Gordonia</taxon>
    </lineage>
</organism>
<evidence type="ECO:0000313" key="7">
    <source>
        <dbReference type="Proteomes" id="UP000035009"/>
    </source>
</evidence>
<name>M3ULC2_GORML</name>